<sequence>MQYIVPLSIACVLLILILVSSAVQNRFDKKPRFGAEKNQDNANNGVPIVSSPFKNLFDDQGAPLNVILIAAPFRTVEDEQAYELYKSQGLSFCGISSYINFPGHIENPHEDRFHEERGHDYPAMVSAWLHCFRDPPTNLQKSGLPLMLLTESDLKDADAYKPDPTIAKEYDFMYVCLQDNDKCEPGWQSYNRNWDLAKQCLEIMCGEFGLRGVLVGRTNCEFTKKCNGIVKVVPFLEYDAFQKEMQKCRFLFVPNIADASPRVITEAICYDMPVLVNRNILGGWHYVESGITGEFFTSKRDIVPALRSLTTRMNAYAPRRHFMRHHGKHRDGRRLAAFLKQHYPDLNNKRTKYATITI</sequence>
<organism evidence="1">
    <name type="scientific">viral metagenome</name>
    <dbReference type="NCBI Taxonomy" id="1070528"/>
    <lineage>
        <taxon>unclassified sequences</taxon>
        <taxon>metagenomes</taxon>
        <taxon>organismal metagenomes</taxon>
    </lineage>
</organism>
<proteinExistence type="predicted"/>
<name>A0A6C0M4E7_9ZZZZ</name>
<dbReference type="EMBL" id="MN740634">
    <property type="protein sequence ID" value="QHU36322.1"/>
    <property type="molecule type" value="Genomic_DNA"/>
</dbReference>
<evidence type="ECO:0008006" key="2">
    <source>
        <dbReference type="Google" id="ProtNLM"/>
    </source>
</evidence>
<protein>
    <recommendedName>
        <fullName evidence="2">Glycosyl transferase family 1 domain-containing protein</fullName>
    </recommendedName>
</protein>
<dbReference type="SUPFAM" id="SSF53756">
    <property type="entry name" value="UDP-Glycosyltransferase/glycogen phosphorylase"/>
    <property type="match status" value="1"/>
</dbReference>
<reference evidence="1" key="1">
    <citation type="journal article" date="2020" name="Nature">
        <title>Giant virus diversity and host interactions through global metagenomics.</title>
        <authorList>
            <person name="Schulz F."/>
            <person name="Roux S."/>
            <person name="Paez-Espino D."/>
            <person name="Jungbluth S."/>
            <person name="Walsh D.A."/>
            <person name="Denef V.J."/>
            <person name="McMahon K.D."/>
            <person name="Konstantinidis K.T."/>
            <person name="Eloe-Fadrosh E.A."/>
            <person name="Kyrpides N.C."/>
            <person name="Woyke T."/>
        </authorList>
    </citation>
    <scope>NUCLEOTIDE SEQUENCE</scope>
    <source>
        <strain evidence="1">GVMAG-S-1035124-57</strain>
    </source>
</reference>
<dbReference type="AlphaFoldDB" id="A0A6C0M4E7"/>
<accession>A0A6C0M4E7</accession>
<evidence type="ECO:0000313" key="1">
    <source>
        <dbReference type="EMBL" id="QHU36322.1"/>
    </source>
</evidence>